<evidence type="ECO:0000256" key="7">
    <source>
        <dbReference type="SAM" id="Phobius"/>
    </source>
</evidence>
<accession>A0AAD8IM22</accession>
<dbReference type="Proteomes" id="UP001237642">
    <property type="component" value="Unassembled WGS sequence"/>
</dbReference>
<feature type="transmembrane region" description="Helical" evidence="7">
    <location>
        <begin position="20"/>
        <end position="41"/>
    </location>
</feature>
<reference evidence="9" key="1">
    <citation type="submission" date="2023-02" db="EMBL/GenBank/DDBJ databases">
        <title>Genome of toxic invasive species Heracleum sosnowskyi carries increased number of genes despite the absence of recent whole-genome duplications.</title>
        <authorList>
            <person name="Schelkunov M."/>
            <person name="Shtratnikova V."/>
            <person name="Makarenko M."/>
            <person name="Klepikova A."/>
            <person name="Omelchenko D."/>
            <person name="Novikova G."/>
            <person name="Obukhova E."/>
            <person name="Bogdanov V."/>
            <person name="Penin A."/>
            <person name="Logacheva M."/>
        </authorList>
    </citation>
    <scope>NUCLEOTIDE SEQUENCE</scope>
    <source>
        <strain evidence="9">Hsosn_3</strain>
        <tissue evidence="9">Leaf</tissue>
    </source>
</reference>
<dbReference type="Pfam" id="PF02453">
    <property type="entry name" value="Reticulon"/>
    <property type="match status" value="1"/>
</dbReference>
<protein>
    <recommendedName>
        <fullName evidence="8">Reticulon domain-containing protein</fullName>
    </recommendedName>
</protein>
<keyword evidence="10" id="KW-1185">Reference proteome</keyword>
<feature type="compositionally biased region" description="Acidic residues" evidence="6">
    <location>
        <begin position="159"/>
        <end position="169"/>
    </location>
</feature>
<gene>
    <name evidence="9" type="ORF">POM88_014603</name>
</gene>
<evidence type="ECO:0000256" key="5">
    <source>
        <dbReference type="ARBA" id="ARBA00023136"/>
    </source>
</evidence>
<dbReference type="InterPro" id="IPR045064">
    <property type="entry name" value="Reticulon-like"/>
</dbReference>
<evidence type="ECO:0000313" key="9">
    <source>
        <dbReference type="EMBL" id="KAK1386425.1"/>
    </source>
</evidence>
<evidence type="ECO:0000313" key="10">
    <source>
        <dbReference type="Proteomes" id="UP001237642"/>
    </source>
</evidence>
<evidence type="ECO:0000256" key="1">
    <source>
        <dbReference type="ARBA" id="ARBA00004477"/>
    </source>
</evidence>
<name>A0AAD8IM22_9APIA</name>
<dbReference type="GO" id="GO:0009617">
    <property type="term" value="P:response to bacterium"/>
    <property type="evidence" value="ECO:0007669"/>
    <property type="project" value="InterPro"/>
</dbReference>
<dbReference type="PANTHER" id="PTHR10994:SF193">
    <property type="entry name" value="RETICULON-LIKE PROTEIN"/>
    <property type="match status" value="1"/>
</dbReference>
<keyword evidence="4 7" id="KW-1133">Transmembrane helix</keyword>
<comment type="caution">
    <text evidence="9">The sequence shown here is derived from an EMBL/GenBank/DDBJ whole genome shotgun (WGS) entry which is preliminary data.</text>
</comment>
<reference evidence="9" key="2">
    <citation type="submission" date="2023-05" db="EMBL/GenBank/DDBJ databases">
        <authorList>
            <person name="Schelkunov M.I."/>
        </authorList>
    </citation>
    <scope>NUCLEOTIDE SEQUENCE</scope>
    <source>
        <strain evidence="9">Hsosn_3</strain>
        <tissue evidence="9">Leaf</tissue>
    </source>
</reference>
<dbReference type="GO" id="GO:0005789">
    <property type="term" value="C:endoplasmic reticulum membrane"/>
    <property type="evidence" value="ECO:0007669"/>
    <property type="project" value="UniProtKB-SubCell"/>
</dbReference>
<proteinExistence type="predicted"/>
<keyword evidence="5 7" id="KW-0472">Membrane</keyword>
<dbReference type="InterPro" id="IPR003388">
    <property type="entry name" value="Reticulon"/>
</dbReference>
<dbReference type="EMBL" id="JAUIZM010000004">
    <property type="protein sequence ID" value="KAK1386425.1"/>
    <property type="molecule type" value="Genomic_DNA"/>
</dbReference>
<evidence type="ECO:0000259" key="8">
    <source>
        <dbReference type="Pfam" id="PF02453"/>
    </source>
</evidence>
<sequence length="190" mass="21240">MTLLRDLSDILLWRNKRQTLATILVLWAIYSYFVASGYTIITAVSKLLAGASILLFLHGISPRKILGYTTEKVPELKFHLSKEMLHKVALLMASSWNYAVNGLKSLCCGNELLAYFKVVAIASGAGEARYNSRSQTQAASVNKKGKRPCDPSTSFRLIDEEDEEDEFEFEGGNHSTEADEFNVDHVEDED</sequence>
<feature type="domain" description="Reticulon" evidence="8">
    <location>
        <begin position="8"/>
        <end position="121"/>
    </location>
</feature>
<feature type="compositionally biased region" description="Acidic residues" evidence="6">
    <location>
        <begin position="178"/>
        <end position="190"/>
    </location>
</feature>
<keyword evidence="2 7" id="KW-0812">Transmembrane</keyword>
<dbReference type="AlphaFoldDB" id="A0AAD8IM22"/>
<evidence type="ECO:0000256" key="2">
    <source>
        <dbReference type="ARBA" id="ARBA00022692"/>
    </source>
</evidence>
<keyword evidence="3" id="KW-0256">Endoplasmic reticulum</keyword>
<evidence type="ECO:0000256" key="6">
    <source>
        <dbReference type="SAM" id="MobiDB-lite"/>
    </source>
</evidence>
<evidence type="ECO:0000256" key="4">
    <source>
        <dbReference type="ARBA" id="ARBA00022989"/>
    </source>
</evidence>
<feature type="region of interest" description="Disordered" evidence="6">
    <location>
        <begin position="139"/>
        <end position="190"/>
    </location>
</feature>
<dbReference type="PANTHER" id="PTHR10994">
    <property type="entry name" value="RETICULON"/>
    <property type="match status" value="1"/>
</dbReference>
<organism evidence="9 10">
    <name type="scientific">Heracleum sosnowskyi</name>
    <dbReference type="NCBI Taxonomy" id="360622"/>
    <lineage>
        <taxon>Eukaryota</taxon>
        <taxon>Viridiplantae</taxon>
        <taxon>Streptophyta</taxon>
        <taxon>Embryophyta</taxon>
        <taxon>Tracheophyta</taxon>
        <taxon>Spermatophyta</taxon>
        <taxon>Magnoliopsida</taxon>
        <taxon>eudicotyledons</taxon>
        <taxon>Gunneridae</taxon>
        <taxon>Pentapetalae</taxon>
        <taxon>asterids</taxon>
        <taxon>campanulids</taxon>
        <taxon>Apiales</taxon>
        <taxon>Apiaceae</taxon>
        <taxon>Apioideae</taxon>
        <taxon>apioid superclade</taxon>
        <taxon>Tordylieae</taxon>
        <taxon>Tordyliinae</taxon>
        <taxon>Heracleum</taxon>
    </lineage>
</organism>
<comment type="subcellular location">
    <subcellularLocation>
        <location evidence="1">Endoplasmic reticulum membrane</location>
        <topology evidence="1">Multi-pass membrane protein</topology>
    </subcellularLocation>
</comment>
<evidence type="ECO:0000256" key="3">
    <source>
        <dbReference type="ARBA" id="ARBA00022824"/>
    </source>
</evidence>